<name>B8I9V4_METNO</name>
<dbReference type="InterPro" id="IPR036291">
    <property type="entry name" value="NAD(P)-bd_dom_sf"/>
</dbReference>
<dbReference type="Gene3D" id="3.40.50.720">
    <property type="entry name" value="NAD(P)-binding Rossmann-like Domain"/>
    <property type="match status" value="1"/>
</dbReference>
<evidence type="ECO:0000256" key="1">
    <source>
        <dbReference type="ARBA" id="ARBA00008903"/>
    </source>
</evidence>
<dbReference type="EC" id="4.3.1.12" evidence="2"/>
<dbReference type="GO" id="GO:0005737">
    <property type="term" value="C:cytoplasm"/>
    <property type="evidence" value="ECO:0007669"/>
    <property type="project" value="TreeGrafter"/>
</dbReference>
<dbReference type="Proteomes" id="UP000008207">
    <property type="component" value="Chromosome"/>
</dbReference>
<dbReference type="KEGG" id="mno:Mnod_2200"/>
<dbReference type="PANTHER" id="PTHR13812:SF19">
    <property type="entry name" value="KETIMINE REDUCTASE MU-CRYSTALLIN"/>
    <property type="match status" value="1"/>
</dbReference>
<dbReference type="GO" id="GO:0019752">
    <property type="term" value="P:carboxylic acid metabolic process"/>
    <property type="evidence" value="ECO:0007669"/>
    <property type="project" value="UniProtKB-ARBA"/>
</dbReference>
<dbReference type="FunFam" id="3.40.50.720:FF:000311">
    <property type="entry name" value="Ornithine cyclodeaminase"/>
    <property type="match status" value="1"/>
</dbReference>
<protein>
    <submittedName>
        <fullName evidence="2">Ornithine cyclodeaminase/mu-crystallin</fullName>
        <ecNumber evidence="2">4.3.1.12</ecNumber>
    </submittedName>
</protein>
<sequence length="313" mass="32376">MKVLSAAEVDAALTPARMVAALAAAFRVETTTPPRHLHTLPDPAGDATLLLMPAWDAEHLVVKVLTLHPGNAARGLATFQGGVLLSERATGLPLALVDAPRLTLWRTAGASALAARYLARPDTSRLLMVGAGALAPFMIRAHAAERPLREIAIWNRRPDPARALAASLAAEGLPARAVENLEAAARAADLICCATLSEVPLVRGAWLAPGTHLDLVGAFTPQMREADDAALQRASVYVDTPDALAKGGDVAVAVASGALAAEAVRGDLAGLCRGTVAGRSRPEEITVFKSVGAALEDLAAAVAVWRHAEGRAA</sequence>
<dbReference type="PANTHER" id="PTHR13812">
    <property type="entry name" value="KETIMINE REDUCTASE MU-CRYSTALLIN"/>
    <property type="match status" value="1"/>
</dbReference>
<dbReference type="GO" id="GO:0016491">
    <property type="term" value="F:oxidoreductase activity"/>
    <property type="evidence" value="ECO:0007669"/>
    <property type="project" value="UniProtKB-ARBA"/>
</dbReference>
<dbReference type="InterPro" id="IPR023401">
    <property type="entry name" value="ODC_N"/>
</dbReference>
<keyword evidence="2" id="KW-0456">Lyase</keyword>
<dbReference type="SUPFAM" id="SSF51735">
    <property type="entry name" value="NAD(P)-binding Rossmann-fold domains"/>
    <property type="match status" value="1"/>
</dbReference>
<reference evidence="2 3" key="1">
    <citation type="submission" date="2009-01" db="EMBL/GenBank/DDBJ databases">
        <title>Complete sequence of chromosome of Methylobacterium nodulans ORS 2060.</title>
        <authorList>
            <consortium name="US DOE Joint Genome Institute"/>
            <person name="Lucas S."/>
            <person name="Copeland A."/>
            <person name="Lapidus A."/>
            <person name="Glavina del Rio T."/>
            <person name="Dalin E."/>
            <person name="Tice H."/>
            <person name="Bruce D."/>
            <person name="Goodwin L."/>
            <person name="Pitluck S."/>
            <person name="Sims D."/>
            <person name="Brettin T."/>
            <person name="Detter J.C."/>
            <person name="Han C."/>
            <person name="Larimer F."/>
            <person name="Land M."/>
            <person name="Hauser L."/>
            <person name="Kyrpides N."/>
            <person name="Ivanova N."/>
            <person name="Marx C.J."/>
            <person name="Richardson P."/>
        </authorList>
    </citation>
    <scope>NUCLEOTIDE SEQUENCE [LARGE SCALE GENOMIC DNA]</scope>
    <source>
        <strain evidence="3">LMG 21967 / CNCM I-2342 / ORS 2060</strain>
    </source>
</reference>
<dbReference type="NCBIfam" id="NF004793">
    <property type="entry name" value="PRK06141.1"/>
    <property type="match status" value="1"/>
</dbReference>
<dbReference type="STRING" id="460265.Mnod_2200"/>
<keyword evidence="3" id="KW-1185">Reference proteome</keyword>
<evidence type="ECO:0000313" key="2">
    <source>
        <dbReference type="EMBL" id="ACL57182.1"/>
    </source>
</evidence>
<dbReference type="eggNOG" id="COG2423">
    <property type="taxonomic scope" value="Bacteria"/>
</dbReference>
<dbReference type="RefSeq" id="WP_015928868.1">
    <property type="nucleotide sequence ID" value="NC_011894.1"/>
</dbReference>
<dbReference type="Gene3D" id="3.30.1780.10">
    <property type="entry name" value="ornithine cyclodeaminase, domain 1"/>
    <property type="match status" value="1"/>
</dbReference>
<accession>B8I9V4</accession>
<comment type="similarity">
    <text evidence="1">Belongs to the ornithine cyclodeaminase/mu-crystallin family.</text>
</comment>
<organism evidence="2 3">
    <name type="scientific">Methylobacterium nodulans (strain LMG 21967 / CNCM I-2342 / ORS 2060)</name>
    <dbReference type="NCBI Taxonomy" id="460265"/>
    <lineage>
        <taxon>Bacteria</taxon>
        <taxon>Pseudomonadati</taxon>
        <taxon>Pseudomonadota</taxon>
        <taxon>Alphaproteobacteria</taxon>
        <taxon>Hyphomicrobiales</taxon>
        <taxon>Methylobacteriaceae</taxon>
        <taxon>Methylobacterium</taxon>
    </lineage>
</organism>
<proteinExistence type="inferred from homology"/>
<dbReference type="GO" id="GO:0008473">
    <property type="term" value="F:ornithine cyclodeaminase activity"/>
    <property type="evidence" value="ECO:0007669"/>
    <property type="project" value="UniProtKB-EC"/>
</dbReference>
<dbReference type="Pfam" id="PF02423">
    <property type="entry name" value="OCD_Mu_crystall"/>
    <property type="match status" value="1"/>
</dbReference>
<dbReference type="HOGENOM" id="CLU_042088_1_2_5"/>
<gene>
    <name evidence="2" type="ordered locus">Mnod_2200</name>
</gene>
<dbReference type="InterPro" id="IPR003462">
    <property type="entry name" value="ODC_Mu_crystall"/>
</dbReference>
<dbReference type="OrthoDB" id="9785971at2"/>
<dbReference type="PIRSF" id="PIRSF001439">
    <property type="entry name" value="CryM"/>
    <property type="match status" value="1"/>
</dbReference>
<dbReference type="EMBL" id="CP001349">
    <property type="protein sequence ID" value="ACL57182.1"/>
    <property type="molecule type" value="Genomic_DNA"/>
</dbReference>
<evidence type="ECO:0000313" key="3">
    <source>
        <dbReference type="Proteomes" id="UP000008207"/>
    </source>
</evidence>
<dbReference type="AlphaFoldDB" id="B8I9V4"/>